<evidence type="ECO:0000256" key="2">
    <source>
        <dbReference type="ARBA" id="ARBA00022723"/>
    </source>
</evidence>
<keyword evidence="2" id="KW-0479">Metal-binding</keyword>
<evidence type="ECO:0000256" key="1">
    <source>
        <dbReference type="ARBA" id="ARBA00004123"/>
    </source>
</evidence>
<evidence type="ECO:0000256" key="7">
    <source>
        <dbReference type="ARBA" id="ARBA00023242"/>
    </source>
</evidence>
<keyword evidence="4" id="KW-0440">LIM domain</keyword>
<keyword evidence="5" id="KW-0238">DNA-binding</keyword>
<reference evidence="9 10" key="1">
    <citation type="submission" date="2021-06" db="EMBL/GenBank/DDBJ databases">
        <authorList>
            <person name="Palmer J.M."/>
        </authorList>
    </citation>
    <scope>NUCLEOTIDE SEQUENCE [LARGE SCALE GENOMIC DNA]</scope>
    <source>
        <strain evidence="9 10">GA_2019</strain>
        <tissue evidence="9">Muscle</tissue>
    </source>
</reference>
<dbReference type="SUPFAM" id="SSF57716">
    <property type="entry name" value="Glucocorticoid receptor-like (DNA-binding domain)"/>
    <property type="match status" value="1"/>
</dbReference>
<dbReference type="InterPro" id="IPR001781">
    <property type="entry name" value="Znf_LIM"/>
</dbReference>
<keyword evidence="7" id="KW-0539">Nucleus</keyword>
<accession>A0ABV0PS80</accession>
<dbReference type="PANTHER" id="PTHR24208">
    <property type="entry name" value="LIM/HOMEOBOX PROTEIN LHX"/>
    <property type="match status" value="1"/>
</dbReference>
<evidence type="ECO:0000256" key="3">
    <source>
        <dbReference type="ARBA" id="ARBA00022833"/>
    </source>
</evidence>
<gene>
    <name evidence="9" type="ORF">GOODEAATRI_027731</name>
</gene>
<sequence>SASITPRYDFCFSSTLQLSSGRGERQLSSCRRLLEGLTHFQVPPTPQFVAELLQCCECSASLSHWYYEKDGRLYCKKDYWAKFGELCHGCNDPITTGLIMVRADSSLSVPSPLLALCLLINLELHRTPHIFVGIGIVCQHMWMHARPVTEPDRICYQIVFRTTAESKGWDRRVDRVDN</sequence>
<evidence type="ECO:0000256" key="5">
    <source>
        <dbReference type="ARBA" id="ARBA00023125"/>
    </source>
</evidence>
<evidence type="ECO:0000259" key="8">
    <source>
        <dbReference type="Pfam" id="PF00412"/>
    </source>
</evidence>
<evidence type="ECO:0000313" key="10">
    <source>
        <dbReference type="Proteomes" id="UP001476798"/>
    </source>
</evidence>
<proteinExistence type="predicted"/>
<dbReference type="Pfam" id="PF00412">
    <property type="entry name" value="LIM"/>
    <property type="match status" value="1"/>
</dbReference>
<dbReference type="EMBL" id="JAHRIO010083647">
    <property type="protein sequence ID" value="MEQ2186365.1"/>
    <property type="molecule type" value="Genomic_DNA"/>
</dbReference>
<dbReference type="InterPro" id="IPR050453">
    <property type="entry name" value="LIM_Homeobox_TF"/>
</dbReference>
<comment type="caution">
    <text evidence="9">The sequence shown here is derived from an EMBL/GenBank/DDBJ whole genome shotgun (WGS) entry which is preliminary data.</text>
</comment>
<evidence type="ECO:0000313" key="9">
    <source>
        <dbReference type="EMBL" id="MEQ2186365.1"/>
    </source>
</evidence>
<evidence type="ECO:0000256" key="6">
    <source>
        <dbReference type="ARBA" id="ARBA00023155"/>
    </source>
</evidence>
<keyword evidence="10" id="KW-1185">Reference proteome</keyword>
<keyword evidence="3" id="KW-0862">Zinc</keyword>
<dbReference type="Gene3D" id="2.10.110.10">
    <property type="entry name" value="Cysteine Rich Protein"/>
    <property type="match status" value="2"/>
</dbReference>
<comment type="subcellular location">
    <subcellularLocation>
        <location evidence="1">Nucleus</location>
    </subcellularLocation>
</comment>
<evidence type="ECO:0000256" key="4">
    <source>
        <dbReference type="ARBA" id="ARBA00023038"/>
    </source>
</evidence>
<feature type="non-terminal residue" evidence="9">
    <location>
        <position position="1"/>
    </location>
</feature>
<feature type="domain" description="LIM zinc-binding" evidence="8">
    <location>
        <begin position="52"/>
        <end position="83"/>
    </location>
</feature>
<dbReference type="PANTHER" id="PTHR24208:SF166">
    <property type="entry name" value="LIM HOMEOBOX TRANSCRIPTION FACTOR 1 ALPHA, ISOFORM B"/>
    <property type="match status" value="1"/>
</dbReference>
<dbReference type="Proteomes" id="UP001476798">
    <property type="component" value="Unassembled WGS sequence"/>
</dbReference>
<name>A0ABV0PS80_9TELE</name>
<keyword evidence="6" id="KW-0371">Homeobox</keyword>
<organism evidence="9 10">
    <name type="scientific">Goodea atripinnis</name>
    <dbReference type="NCBI Taxonomy" id="208336"/>
    <lineage>
        <taxon>Eukaryota</taxon>
        <taxon>Metazoa</taxon>
        <taxon>Chordata</taxon>
        <taxon>Craniata</taxon>
        <taxon>Vertebrata</taxon>
        <taxon>Euteleostomi</taxon>
        <taxon>Actinopterygii</taxon>
        <taxon>Neopterygii</taxon>
        <taxon>Teleostei</taxon>
        <taxon>Neoteleostei</taxon>
        <taxon>Acanthomorphata</taxon>
        <taxon>Ovalentaria</taxon>
        <taxon>Atherinomorphae</taxon>
        <taxon>Cyprinodontiformes</taxon>
        <taxon>Goodeidae</taxon>
        <taxon>Goodea</taxon>
    </lineage>
</organism>
<protein>
    <recommendedName>
        <fullName evidence="8">LIM zinc-binding domain-containing protein</fullName>
    </recommendedName>
</protein>